<comment type="caution">
    <text evidence="1">The sequence shown here is derived from an EMBL/GenBank/DDBJ whole genome shotgun (WGS) entry which is preliminary data.</text>
</comment>
<reference evidence="1 2" key="1">
    <citation type="submission" date="2016-04" db="EMBL/GenBank/DDBJ databases">
        <title>Genome analyses suggest a sexual origin of heterokaryosis in a supposedly ancient asexual fungus.</title>
        <authorList>
            <person name="Ropars J."/>
            <person name="Sedzielewska K."/>
            <person name="Noel J."/>
            <person name="Charron P."/>
            <person name="Farinelli L."/>
            <person name="Marton T."/>
            <person name="Kruger M."/>
            <person name="Pelin A."/>
            <person name="Brachmann A."/>
            <person name="Corradi N."/>
        </authorList>
    </citation>
    <scope>NUCLEOTIDE SEQUENCE [LARGE SCALE GENOMIC DNA]</scope>
    <source>
        <strain evidence="1 2">C2</strain>
    </source>
</reference>
<protein>
    <submittedName>
        <fullName evidence="1">Uncharacterized protein</fullName>
    </submittedName>
</protein>
<dbReference type="VEuPathDB" id="FungiDB:RhiirA1_473597"/>
<name>A0A2N1MFT1_9GLOM</name>
<organism evidence="1 2">
    <name type="scientific">Rhizophagus irregularis</name>
    <dbReference type="NCBI Taxonomy" id="588596"/>
    <lineage>
        <taxon>Eukaryota</taxon>
        <taxon>Fungi</taxon>
        <taxon>Fungi incertae sedis</taxon>
        <taxon>Mucoromycota</taxon>
        <taxon>Glomeromycotina</taxon>
        <taxon>Glomeromycetes</taxon>
        <taxon>Glomerales</taxon>
        <taxon>Glomeraceae</taxon>
        <taxon>Rhizophagus</taxon>
    </lineage>
</organism>
<evidence type="ECO:0000313" key="1">
    <source>
        <dbReference type="EMBL" id="PKK60486.1"/>
    </source>
</evidence>
<reference evidence="1 2" key="2">
    <citation type="submission" date="2017-10" db="EMBL/GenBank/DDBJ databases">
        <title>Extensive intraspecific genome diversity in a model arbuscular mycorrhizal fungus.</title>
        <authorList>
            <person name="Chen E.C.H."/>
            <person name="Morin E."/>
            <person name="Baudet D."/>
            <person name="Noel J."/>
            <person name="Ndikumana S."/>
            <person name="Charron P."/>
            <person name="St-Onge C."/>
            <person name="Giorgi J."/>
            <person name="Grigoriev I.V."/>
            <person name="Roux C."/>
            <person name="Martin F.M."/>
            <person name="Corradi N."/>
        </authorList>
    </citation>
    <scope>NUCLEOTIDE SEQUENCE [LARGE SCALE GENOMIC DNA]</scope>
    <source>
        <strain evidence="1 2">C2</strain>
    </source>
</reference>
<evidence type="ECO:0000313" key="2">
    <source>
        <dbReference type="Proteomes" id="UP000233469"/>
    </source>
</evidence>
<dbReference type="AlphaFoldDB" id="A0A2N1MFT1"/>
<dbReference type="EMBL" id="LLXL01002568">
    <property type="protein sequence ID" value="PKK60486.1"/>
    <property type="molecule type" value="Genomic_DNA"/>
</dbReference>
<proteinExistence type="predicted"/>
<gene>
    <name evidence="1" type="ORF">RhiirC2_793236</name>
</gene>
<sequence length="112" mass="12779">MRDARVEELEQKNKELEGTRCCNWTAQNGKQNDILEVTISAVDVPGFLHIPVTEGNDVVPEVLVTVPANSKSSEEKEMDKFLDETHKKNVCDEIRQCDKEKKLLRELAKNQI</sequence>
<accession>A0A2N1MFT1</accession>
<dbReference type="VEuPathDB" id="FungiDB:FUN_024737"/>
<dbReference type="Proteomes" id="UP000233469">
    <property type="component" value="Unassembled WGS sequence"/>
</dbReference>